<proteinExistence type="predicted"/>
<dbReference type="Pfam" id="PF13443">
    <property type="entry name" value="HTH_26"/>
    <property type="match status" value="1"/>
</dbReference>
<evidence type="ECO:0000313" key="2">
    <source>
        <dbReference type="EMBL" id="KRT93800.1"/>
    </source>
</evidence>
<dbReference type="Proteomes" id="UP000036168">
    <property type="component" value="Unassembled WGS sequence"/>
</dbReference>
<keyword evidence="7" id="KW-1185">Reference proteome</keyword>
<dbReference type="InterPro" id="IPR010982">
    <property type="entry name" value="Lambda_DNA-bd_dom_sf"/>
</dbReference>
<evidence type="ECO:0000313" key="5">
    <source>
        <dbReference type="Proteomes" id="UP000036168"/>
    </source>
</evidence>
<dbReference type="GeneID" id="82852987"/>
<evidence type="ECO:0000313" key="6">
    <source>
        <dbReference type="Proteomes" id="UP000288675"/>
    </source>
</evidence>
<reference evidence="4 6" key="3">
    <citation type="submission" date="2019-01" db="EMBL/GenBank/DDBJ databases">
        <title>Genome sequence of Bacillus glycinifermentans SRCM103574.</title>
        <authorList>
            <person name="Kong H.-J."/>
            <person name="Jeong S.-Y."/>
            <person name="Jeong D.-Y."/>
        </authorList>
    </citation>
    <scope>NUCLEOTIDE SEQUENCE [LARGE SCALE GENOMIC DNA]</scope>
    <source>
        <strain evidence="4 6">SRCM103574</strain>
    </source>
</reference>
<sequence length="79" mass="9364">MIRFKLDKVLDEQNKTMYWLSRKTEIRPNTISKWVNNEQLDDKDKVKAINIEALDRMCSVLNCNVSDLLEHIKDTPKND</sequence>
<dbReference type="RefSeq" id="WP_048354013.1">
    <property type="nucleotide sequence ID" value="NZ_CP023481.1"/>
</dbReference>
<dbReference type="InterPro" id="IPR001387">
    <property type="entry name" value="Cro/C1-type_HTH"/>
</dbReference>
<dbReference type="EMBL" id="LECW02000016">
    <property type="protein sequence ID" value="KRT93800.1"/>
    <property type="molecule type" value="Genomic_DNA"/>
</dbReference>
<dbReference type="Proteomes" id="UP000288675">
    <property type="component" value="Chromosome"/>
</dbReference>
<evidence type="ECO:0000313" key="4">
    <source>
        <dbReference type="EMBL" id="QAT65194.1"/>
    </source>
</evidence>
<reference evidence="2" key="2">
    <citation type="submission" date="2015-10" db="EMBL/GenBank/DDBJ databases">
        <authorList>
            <person name="Gilbert D.G."/>
        </authorList>
    </citation>
    <scope>NUCLEOTIDE SEQUENCE</scope>
    <source>
        <strain evidence="2">GO-13</strain>
    </source>
</reference>
<dbReference type="Gene3D" id="1.10.260.40">
    <property type="entry name" value="lambda repressor-like DNA-binding domains"/>
    <property type="match status" value="1"/>
</dbReference>
<evidence type="ECO:0000313" key="3">
    <source>
        <dbReference type="EMBL" id="MEC0487373.1"/>
    </source>
</evidence>
<dbReference type="Proteomes" id="UP001341297">
    <property type="component" value="Unassembled WGS sequence"/>
</dbReference>
<dbReference type="GO" id="GO:0003677">
    <property type="term" value="F:DNA binding"/>
    <property type="evidence" value="ECO:0007669"/>
    <property type="project" value="InterPro"/>
</dbReference>
<name>A0A0J6E2Q5_9BACI</name>
<accession>A0A0J6ENJ7</accession>
<evidence type="ECO:0000313" key="7">
    <source>
        <dbReference type="Proteomes" id="UP001341297"/>
    </source>
</evidence>
<dbReference type="EMBL" id="CP035232">
    <property type="protein sequence ID" value="QAT65194.1"/>
    <property type="molecule type" value="Genomic_DNA"/>
</dbReference>
<gene>
    <name evidence="2" type="ORF">AB447_216975</name>
    <name evidence="4" type="ORF">EQZ20_09850</name>
    <name evidence="3" type="ORF">P8828_21705</name>
</gene>
<dbReference type="AlphaFoldDB" id="A0A0J6E2Q5"/>
<dbReference type="SUPFAM" id="SSF47413">
    <property type="entry name" value="lambda repressor-like DNA-binding domains"/>
    <property type="match status" value="1"/>
</dbReference>
<protein>
    <submittedName>
        <fullName evidence="2">Cro/Cl family transcriptional regulator</fullName>
    </submittedName>
    <submittedName>
        <fullName evidence="3">Helix-turn-helix transcriptional regulator</fullName>
    </submittedName>
    <submittedName>
        <fullName evidence="4">XRE family transcriptional regulator</fullName>
    </submittedName>
</protein>
<dbReference type="PATRIC" id="fig|1664069.3.peg.5547"/>
<evidence type="ECO:0000259" key="1">
    <source>
        <dbReference type="PROSITE" id="PS50943"/>
    </source>
</evidence>
<dbReference type="OrthoDB" id="9805309at2"/>
<dbReference type="PROSITE" id="PS50943">
    <property type="entry name" value="HTH_CROC1"/>
    <property type="match status" value="1"/>
</dbReference>
<reference evidence="2 5" key="1">
    <citation type="journal article" date="2015" name="Int. J. Syst. Evol. Microbiol.">
        <title>Bacillus glycinifermentans sp. nov., isolated from fermented soybean paste.</title>
        <authorList>
            <person name="Kim S.J."/>
            <person name="Dunlap C.A."/>
            <person name="Kwon S.W."/>
            <person name="Rooney A.P."/>
        </authorList>
    </citation>
    <scope>NUCLEOTIDE SEQUENCE [LARGE SCALE GENOMIC DNA]</scope>
    <source>
        <strain evidence="2 5">GO-13</strain>
    </source>
</reference>
<dbReference type="EMBL" id="JARRTL010000030">
    <property type="protein sequence ID" value="MEC0487373.1"/>
    <property type="molecule type" value="Genomic_DNA"/>
</dbReference>
<accession>A0A0J6E2Q5</accession>
<feature type="domain" description="HTH cro/C1-type" evidence="1">
    <location>
        <begin position="20"/>
        <end position="68"/>
    </location>
</feature>
<reference evidence="3 7" key="4">
    <citation type="submission" date="2023-03" db="EMBL/GenBank/DDBJ databases">
        <title>Agriculturally important microbes genome sequencing.</title>
        <authorList>
            <person name="Dunlap C."/>
        </authorList>
    </citation>
    <scope>NUCLEOTIDE SEQUENCE [LARGE SCALE GENOMIC DNA]</scope>
    <source>
        <strain evidence="3 7">CBP-3203</strain>
    </source>
</reference>
<organism evidence="2 5">
    <name type="scientific">Bacillus glycinifermentans</name>
    <dbReference type="NCBI Taxonomy" id="1664069"/>
    <lineage>
        <taxon>Bacteria</taxon>
        <taxon>Bacillati</taxon>
        <taxon>Bacillota</taxon>
        <taxon>Bacilli</taxon>
        <taxon>Bacillales</taxon>
        <taxon>Bacillaceae</taxon>
        <taxon>Bacillus</taxon>
    </lineage>
</organism>